<keyword evidence="1" id="KW-1133">Transmembrane helix</keyword>
<organism evidence="2 3">
    <name type="scientific">Niastella populi</name>
    <dbReference type="NCBI Taxonomy" id="550983"/>
    <lineage>
        <taxon>Bacteria</taxon>
        <taxon>Pseudomonadati</taxon>
        <taxon>Bacteroidota</taxon>
        <taxon>Chitinophagia</taxon>
        <taxon>Chitinophagales</taxon>
        <taxon>Chitinophagaceae</taxon>
        <taxon>Niastella</taxon>
    </lineage>
</organism>
<protein>
    <submittedName>
        <fullName evidence="2">Uncharacterized protein</fullName>
    </submittedName>
</protein>
<reference evidence="3" key="1">
    <citation type="submission" date="2016-04" db="EMBL/GenBank/DDBJ databases">
        <authorList>
            <person name="Chen L."/>
            <person name="Zhuang W."/>
            <person name="Wang G."/>
        </authorList>
    </citation>
    <scope>NUCLEOTIDE SEQUENCE [LARGE SCALE GENOMIC DNA]</scope>
    <source>
        <strain evidence="3">208</strain>
    </source>
</reference>
<dbReference type="EMBL" id="LWBP01000210">
    <property type="protein sequence ID" value="OQP53597.1"/>
    <property type="molecule type" value="Genomic_DNA"/>
</dbReference>
<evidence type="ECO:0000313" key="2">
    <source>
        <dbReference type="EMBL" id="OQP53597.1"/>
    </source>
</evidence>
<proteinExistence type="predicted"/>
<evidence type="ECO:0000256" key="1">
    <source>
        <dbReference type="SAM" id="Phobius"/>
    </source>
</evidence>
<gene>
    <name evidence="2" type="ORF">A4R26_06390</name>
</gene>
<name>A0A1V9F5Q6_9BACT</name>
<comment type="caution">
    <text evidence="2">The sequence shown here is derived from an EMBL/GenBank/DDBJ whole genome shotgun (WGS) entry which is preliminary data.</text>
</comment>
<sequence length="186" mass="22010">MVQILLYIIPVFIVYQIIRGWWVSNETLKAKYKLDRLKDELTWLAISGEVNRENKVYIHLSNNIDKALIALPRFNFWVMLYILIRGKYQINIQEIEKVHNEAETHAMLKEIYNSYHKVILAYIARKNCITVLLSFPIWKKLLTRQLTVNEHDHTCDRNTDVNDEAQEYSAFVFYFQNISAKSLLAG</sequence>
<evidence type="ECO:0000313" key="3">
    <source>
        <dbReference type="Proteomes" id="UP000192276"/>
    </source>
</evidence>
<dbReference type="STRING" id="550983.A4R26_06390"/>
<keyword evidence="1" id="KW-0472">Membrane</keyword>
<keyword evidence="3" id="KW-1185">Reference proteome</keyword>
<dbReference type="Proteomes" id="UP000192276">
    <property type="component" value="Unassembled WGS sequence"/>
</dbReference>
<dbReference type="RefSeq" id="WP_081169477.1">
    <property type="nucleotide sequence ID" value="NZ_LWBP01000210.1"/>
</dbReference>
<dbReference type="AlphaFoldDB" id="A0A1V9F5Q6"/>
<accession>A0A1V9F5Q6</accession>
<keyword evidence="1" id="KW-0812">Transmembrane</keyword>
<feature type="transmembrane region" description="Helical" evidence="1">
    <location>
        <begin position="6"/>
        <end position="24"/>
    </location>
</feature>